<keyword evidence="8" id="KW-1185">Reference proteome</keyword>
<protein>
    <submittedName>
        <fullName evidence="7">RNA polymerase subunit sigma</fullName>
    </submittedName>
</protein>
<dbReference type="Gene3D" id="1.10.10.10">
    <property type="entry name" value="Winged helix-like DNA-binding domain superfamily/Winged helix DNA-binding domain"/>
    <property type="match status" value="1"/>
</dbReference>
<gene>
    <name evidence="7" type="ORF">C5O23_07440</name>
</gene>
<dbReference type="GO" id="GO:0003677">
    <property type="term" value="F:DNA binding"/>
    <property type="evidence" value="ECO:0007669"/>
    <property type="project" value="InterPro"/>
</dbReference>
<keyword evidence="2" id="KW-0805">Transcription regulation</keyword>
<name>A0A2V1IQB1_9BACT</name>
<dbReference type="GO" id="GO:0006352">
    <property type="term" value="P:DNA-templated transcription initiation"/>
    <property type="evidence" value="ECO:0007669"/>
    <property type="project" value="InterPro"/>
</dbReference>
<dbReference type="Gene3D" id="1.10.1740.10">
    <property type="match status" value="1"/>
</dbReference>
<dbReference type="Proteomes" id="UP000244905">
    <property type="component" value="Unassembled WGS sequence"/>
</dbReference>
<feature type="domain" description="RNA polymerase sigma-70 region 2" evidence="5">
    <location>
        <begin position="1"/>
        <end position="70"/>
    </location>
</feature>
<evidence type="ECO:0000256" key="3">
    <source>
        <dbReference type="ARBA" id="ARBA00023082"/>
    </source>
</evidence>
<evidence type="ECO:0000259" key="6">
    <source>
        <dbReference type="Pfam" id="PF08281"/>
    </source>
</evidence>
<dbReference type="PANTHER" id="PTHR43133">
    <property type="entry name" value="RNA POLYMERASE ECF-TYPE SIGMA FACTO"/>
    <property type="match status" value="1"/>
</dbReference>
<dbReference type="InterPro" id="IPR013249">
    <property type="entry name" value="RNA_pol_sigma70_r4_t2"/>
</dbReference>
<dbReference type="NCBIfam" id="TIGR02937">
    <property type="entry name" value="sigma70-ECF"/>
    <property type="match status" value="1"/>
</dbReference>
<evidence type="ECO:0000259" key="5">
    <source>
        <dbReference type="Pfam" id="PF04542"/>
    </source>
</evidence>
<feature type="domain" description="RNA polymerase sigma factor 70 region 4 type 2" evidence="6">
    <location>
        <begin position="97"/>
        <end position="148"/>
    </location>
</feature>
<dbReference type="InterPro" id="IPR039425">
    <property type="entry name" value="RNA_pol_sigma-70-like"/>
</dbReference>
<evidence type="ECO:0000313" key="7">
    <source>
        <dbReference type="EMBL" id="PWB02286.1"/>
    </source>
</evidence>
<dbReference type="AlphaFoldDB" id="A0A2V1IQB1"/>
<dbReference type="Pfam" id="PF08281">
    <property type="entry name" value="Sigma70_r4_2"/>
    <property type="match status" value="1"/>
</dbReference>
<organism evidence="7 8">
    <name type="scientific">Duncaniella muris</name>
    <dbReference type="NCBI Taxonomy" id="2094150"/>
    <lineage>
        <taxon>Bacteria</taxon>
        <taxon>Pseudomonadati</taxon>
        <taxon>Bacteroidota</taxon>
        <taxon>Bacteroidia</taxon>
        <taxon>Bacteroidales</taxon>
        <taxon>Muribaculaceae</taxon>
        <taxon>Duncaniella</taxon>
    </lineage>
</organism>
<dbReference type="CDD" id="cd06171">
    <property type="entry name" value="Sigma70_r4"/>
    <property type="match status" value="1"/>
</dbReference>
<dbReference type="SUPFAM" id="SSF88946">
    <property type="entry name" value="Sigma2 domain of RNA polymerase sigma factors"/>
    <property type="match status" value="1"/>
</dbReference>
<dbReference type="InterPro" id="IPR036388">
    <property type="entry name" value="WH-like_DNA-bd_sf"/>
</dbReference>
<reference evidence="8" key="1">
    <citation type="submission" date="2018-02" db="EMBL/GenBank/DDBJ databases">
        <authorList>
            <person name="Clavel T."/>
            <person name="Strowig T."/>
        </authorList>
    </citation>
    <scope>NUCLEOTIDE SEQUENCE [LARGE SCALE GENOMIC DNA]</scope>
    <source>
        <strain evidence="8">DSM 103720</strain>
    </source>
</reference>
<dbReference type="EMBL" id="PUEC01000014">
    <property type="protein sequence ID" value="PWB02286.1"/>
    <property type="molecule type" value="Genomic_DNA"/>
</dbReference>
<dbReference type="PANTHER" id="PTHR43133:SF46">
    <property type="entry name" value="RNA POLYMERASE SIGMA-70 FACTOR ECF SUBFAMILY"/>
    <property type="match status" value="1"/>
</dbReference>
<keyword evidence="3" id="KW-0731">Sigma factor</keyword>
<sequence>MYSRYIRHLTAVCSRYIRNDEDAKDVLQESFLKIFGSIDRFVYKGEGSLKAWVTKILVNEALKFISRSGRLDFSPISEENTDIGDDQPETADIPAAIIHDFIRQLPDGYRIVFNLYAIEGKSHREIASMLGIRESTSASQLHRAKALLASKIREYINRRSS</sequence>
<dbReference type="SUPFAM" id="SSF88659">
    <property type="entry name" value="Sigma3 and sigma4 domains of RNA polymerase sigma factors"/>
    <property type="match status" value="1"/>
</dbReference>
<keyword evidence="4" id="KW-0804">Transcription</keyword>
<accession>A0A2V1IQB1</accession>
<dbReference type="InterPro" id="IPR007627">
    <property type="entry name" value="RNA_pol_sigma70_r2"/>
</dbReference>
<dbReference type="InterPro" id="IPR013325">
    <property type="entry name" value="RNA_pol_sigma_r2"/>
</dbReference>
<dbReference type="InterPro" id="IPR014284">
    <property type="entry name" value="RNA_pol_sigma-70_dom"/>
</dbReference>
<evidence type="ECO:0000256" key="4">
    <source>
        <dbReference type="ARBA" id="ARBA00023163"/>
    </source>
</evidence>
<proteinExistence type="inferred from homology"/>
<evidence type="ECO:0000256" key="1">
    <source>
        <dbReference type="ARBA" id="ARBA00010641"/>
    </source>
</evidence>
<dbReference type="GO" id="GO:0016987">
    <property type="term" value="F:sigma factor activity"/>
    <property type="evidence" value="ECO:0007669"/>
    <property type="project" value="UniProtKB-KW"/>
</dbReference>
<evidence type="ECO:0000313" key="8">
    <source>
        <dbReference type="Proteomes" id="UP000244905"/>
    </source>
</evidence>
<comment type="similarity">
    <text evidence="1">Belongs to the sigma-70 factor family. ECF subfamily.</text>
</comment>
<comment type="caution">
    <text evidence="7">The sequence shown here is derived from an EMBL/GenBank/DDBJ whole genome shotgun (WGS) entry which is preliminary data.</text>
</comment>
<evidence type="ECO:0000256" key="2">
    <source>
        <dbReference type="ARBA" id="ARBA00023015"/>
    </source>
</evidence>
<dbReference type="Pfam" id="PF04542">
    <property type="entry name" value="Sigma70_r2"/>
    <property type="match status" value="1"/>
</dbReference>
<dbReference type="InterPro" id="IPR013324">
    <property type="entry name" value="RNA_pol_sigma_r3/r4-like"/>
</dbReference>